<dbReference type="PANTHER" id="PTHR46331:SF2">
    <property type="entry name" value="VALACYCLOVIR HYDROLASE"/>
    <property type="match status" value="1"/>
</dbReference>
<dbReference type="InterPro" id="IPR029058">
    <property type="entry name" value="AB_hydrolase_fold"/>
</dbReference>
<sequence length="296" mass="32975">MPLTSKTIISAIGLTFCLENGSVMFNEEPVEEFLTDVLGVNIGYAKYGRGPNYLLMICGAVGCYKKDFPDHVLRNFDPELVTIIAIDPPGYGKSRPPDRVQEVHRCSKDAKFCLGLMEQLQMTPFGVVGWSEGGRTAIHVAEQGKAKVNCMILLATSTKVDFRGSLAFKGMRNVDQWLAASRDPYLEYYTLDELRVQWAALCDVVQKVYDDLGGRFPSDFALQQIKCPVLICHGAMDRFCMDPKLMIQSLSNSKPPPKLEVQALGGHDFHVKYARWFANKVQFLLKTVVVPAANGK</sequence>
<dbReference type="Proteomes" id="UP000095287">
    <property type="component" value="Unplaced"/>
</dbReference>
<accession>A0A1I7YXZ1</accession>
<protein>
    <submittedName>
        <fullName evidence="3">AB hydrolase-1 domain-containing protein</fullName>
    </submittedName>
</protein>
<dbReference type="PANTHER" id="PTHR46331">
    <property type="entry name" value="VALACYCLOVIR HYDROLASE"/>
    <property type="match status" value="1"/>
</dbReference>
<dbReference type="InterPro" id="IPR000073">
    <property type="entry name" value="AB_hydrolase_1"/>
</dbReference>
<evidence type="ECO:0000313" key="2">
    <source>
        <dbReference type="Proteomes" id="UP000095287"/>
    </source>
</evidence>
<organism evidence="2 3">
    <name type="scientific">Steinernema glaseri</name>
    <dbReference type="NCBI Taxonomy" id="37863"/>
    <lineage>
        <taxon>Eukaryota</taxon>
        <taxon>Metazoa</taxon>
        <taxon>Ecdysozoa</taxon>
        <taxon>Nematoda</taxon>
        <taxon>Chromadorea</taxon>
        <taxon>Rhabditida</taxon>
        <taxon>Tylenchina</taxon>
        <taxon>Panagrolaimomorpha</taxon>
        <taxon>Strongyloidoidea</taxon>
        <taxon>Steinernematidae</taxon>
        <taxon>Steinernema</taxon>
    </lineage>
</organism>
<evidence type="ECO:0000259" key="1">
    <source>
        <dbReference type="Pfam" id="PF12697"/>
    </source>
</evidence>
<dbReference type="WBParaSite" id="L893_g20984.t1">
    <property type="protein sequence ID" value="L893_g20984.t1"/>
    <property type="gene ID" value="L893_g20984"/>
</dbReference>
<feature type="domain" description="AB hydrolase-1" evidence="1">
    <location>
        <begin position="69"/>
        <end position="278"/>
    </location>
</feature>
<evidence type="ECO:0000313" key="3">
    <source>
        <dbReference type="WBParaSite" id="L893_g20984.t1"/>
    </source>
</evidence>
<keyword evidence="2" id="KW-1185">Reference proteome</keyword>
<dbReference type="AlphaFoldDB" id="A0A1I7YXZ1"/>
<name>A0A1I7YXZ1_9BILA</name>
<proteinExistence type="predicted"/>
<dbReference type="Pfam" id="PF12697">
    <property type="entry name" value="Abhydrolase_6"/>
    <property type="match status" value="1"/>
</dbReference>
<dbReference type="SUPFAM" id="SSF53474">
    <property type="entry name" value="alpha/beta-Hydrolases"/>
    <property type="match status" value="1"/>
</dbReference>
<reference evidence="3" key="1">
    <citation type="submission" date="2016-11" db="UniProtKB">
        <authorList>
            <consortium name="WormBaseParasite"/>
        </authorList>
    </citation>
    <scope>IDENTIFICATION</scope>
</reference>
<dbReference type="GO" id="GO:0017171">
    <property type="term" value="F:serine hydrolase activity"/>
    <property type="evidence" value="ECO:0007669"/>
    <property type="project" value="TreeGrafter"/>
</dbReference>
<dbReference type="Gene3D" id="3.40.50.1820">
    <property type="entry name" value="alpha/beta hydrolase"/>
    <property type="match status" value="1"/>
</dbReference>